<comment type="caution">
    <text evidence="2">The sequence shown here is derived from an EMBL/GenBank/DDBJ whole genome shotgun (WGS) entry which is preliminary data.</text>
</comment>
<dbReference type="Pfam" id="PF13672">
    <property type="entry name" value="PP2C_2"/>
    <property type="match status" value="1"/>
</dbReference>
<feature type="domain" description="PPM-type phosphatase" evidence="1">
    <location>
        <begin position="24"/>
        <end position="222"/>
    </location>
</feature>
<proteinExistence type="predicted"/>
<dbReference type="SUPFAM" id="SSF81606">
    <property type="entry name" value="PP2C-like"/>
    <property type="match status" value="1"/>
</dbReference>
<gene>
    <name evidence="2" type="ORF">EFW17_11850</name>
</gene>
<dbReference type="RefSeq" id="WP_123201414.1">
    <property type="nucleotide sequence ID" value="NZ_RJMB01000010.1"/>
</dbReference>
<evidence type="ECO:0000313" key="2">
    <source>
        <dbReference type="EMBL" id="RNL84597.1"/>
    </source>
</evidence>
<keyword evidence="3" id="KW-1185">Reference proteome</keyword>
<evidence type="ECO:0000313" key="3">
    <source>
        <dbReference type="Proteomes" id="UP000269198"/>
    </source>
</evidence>
<evidence type="ECO:0000259" key="1">
    <source>
        <dbReference type="Pfam" id="PF13672"/>
    </source>
</evidence>
<accession>A0A3N0E9S6</accession>
<dbReference type="EMBL" id="RJMB01000010">
    <property type="protein sequence ID" value="RNL84597.1"/>
    <property type="molecule type" value="Genomic_DNA"/>
</dbReference>
<organism evidence="2 3">
    <name type="scientific">Halostreptopolyspora alba</name>
    <dbReference type="NCBI Taxonomy" id="2487137"/>
    <lineage>
        <taxon>Bacteria</taxon>
        <taxon>Bacillati</taxon>
        <taxon>Actinomycetota</taxon>
        <taxon>Actinomycetes</taxon>
        <taxon>Streptosporangiales</taxon>
        <taxon>Nocardiopsidaceae</taxon>
        <taxon>Halostreptopolyspora</taxon>
    </lineage>
</organism>
<dbReference type="Proteomes" id="UP000269198">
    <property type="component" value="Unassembled WGS sequence"/>
</dbReference>
<dbReference type="InterPro" id="IPR001932">
    <property type="entry name" value="PPM-type_phosphatase-like_dom"/>
</dbReference>
<dbReference type="OrthoDB" id="3190646at2"/>
<name>A0A3N0E9S6_9ACTN</name>
<sequence>MRISYASVPGDGDGNEDLAASGSGWAFVLDGATAPPDVDSGCRHGVRWFVATLAAALAGELAPRRHARLPDALGQALERTREAHDECDLTNPDSPSSTVALVRHRDHGLEYLVLADSAVLLPRPDGEVTVVSDDRLDHLPGGRPYTRALVRAARNSPDGFWVAGARPEAARHAVAGTAHPPGLRFGLLTDGCARLVERYGQPWSDVWLHLEKRGPESLVAWVRDRERAGGAPAGGKRHDDATALVGTFAPVTQ</sequence>
<protein>
    <submittedName>
        <fullName evidence="2">Protein phosphatase 2C domain-containing protein</fullName>
    </submittedName>
</protein>
<dbReference type="AlphaFoldDB" id="A0A3N0E9S6"/>
<reference evidence="2 3" key="1">
    <citation type="submission" date="2018-11" db="EMBL/GenBank/DDBJ databases">
        <title>The genome draft of YIM 96095.</title>
        <authorList>
            <person name="Tang S.-K."/>
            <person name="Chunyu W.-X."/>
            <person name="Feng Y.-Z."/>
        </authorList>
    </citation>
    <scope>NUCLEOTIDE SEQUENCE [LARGE SCALE GENOMIC DNA]</scope>
    <source>
        <strain evidence="2 3">YIM 96095</strain>
    </source>
</reference>
<dbReference type="Gene3D" id="3.60.40.10">
    <property type="entry name" value="PPM-type phosphatase domain"/>
    <property type="match status" value="1"/>
</dbReference>
<dbReference type="InterPro" id="IPR036457">
    <property type="entry name" value="PPM-type-like_dom_sf"/>
</dbReference>